<comment type="caution">
    <text evidence="8">The sequence shown here is derived from an EMBL/GenBank/DDBJ whole genome shotgun (WGS) entry which is preliminary data.</text>
</comment>
<dbReference type="AlphaFoldDB" id="A0A834ZDC3"/>
<proteinExistence type="predicted"/>
<evidence type="ECO:0000256" key="3">
    <source>
        <dbReference type="ARBA" id="ARBA00022694"/>
    </source>
</evidence>
<feature type="transmembrane region" description="Helical" evidence="7">
    <location>
        <begin position="107"/>
        <end position="127"/>
    </location>
</feature>
<keyword evidence="9" id="KW-1185">Reference proteome</keyword>
<dbReference type="OrthoDB" id="371245at2759"/>
<evidence type="ECO:0000256" key="5">
    <source>
        <dbReference type="ARBA" id="ARBA00023242"/>
    </source>
</evidence>
<name>A0A834ZDC3_TETSI</name>
<dbReference type="GO" id="GO:0006400">
    <property type="term" value="P:tRNA modification"/>
    <property type="evidence" value="ECO:0007669"/>
    <property type="project" value="TreeGrafter"/>
</dbReference>
<evidence type="ECO:0000313" key="8">
    <source>
        <dbReference type="EMBL" id="KAF8401721.1"/>
    </source>
</evidence>
<feature type="repeat" description="WD" evidence="6">
    <location>
        <begin position="51"/>
        <end position="74"/>
    </location>
</feature>
<dbReference type="GO" id="GO:0043527">
    <property type="term" value="C:tRNA methyltransferase complex"/>
    <property type="evidence" value="ECO:0007669"/>
    <property type="project" value="TreeGrafter"/>
</dbReference>
<dbReference type="InterPro" id="IPR028884">
    <property type="entry name" value="Trm82"/>
</dbReference>
<evidence type="ECO:0000256" key="7">
    <source>
        <dbReference type="SAM" id="Phobius"/>
    </source>
</evidence>
<reference evidence="8 9" key="1">
    <citation type="submission" date="2020-04" db="EMBL/GenBank/DDBJ databases">
        <title>Plant Genome Project.</title>
        <authorList>
            <person name="Zhang R.-G."/>
        </authorList>
    </citation>
    <scope>NUCLEOTIDE SEQUENCE [LARGE SCALE GENOMIC DNA]</scope>
    <source>
        <strain evidence="8">YNK0</strain>
        <tissue evidence="8">Leaf</tissue>
    </source>
</reference>
<dbReference type="InterPro" id="IPR036322">
    <property type="entry name" value="WD40_repeat_dom_sf"/>
</dbReference>
<dbReference type="Gene3D" id="2.130.10.10">
    <property type="entry name" value="YVTN repeat-like/Quinoprotein amine dehydrogenase"/>
    <property type="match status" value="1"/>
</dbReference>
<keyword evidence="7" id="KW-1133">Transmembrane helix</keyword>
<keyword evidence="7" id="KW-0472">Membrane</keyword>
<dbReference type="PANTHER" id="PTHR16288">
    <property type="entry name" value="WD40 REPEAT PROTEIN 4"/>
    <property type="match status" value="1"/>
</dbReference>
<keyword evidence="3" id="KW-0819">tRNA processing</keyword>
<evidence type="ECO:0000256" key="2">
    <source>
        <dbReference type="ARBA" id="ARBA00022574"/>
    </source>
</evidence>
<gene>
    <name evidence="8" type="ORF">HHK36_012667</name>
</gene>
<dbReference type="SUPFAM" id="SSF50978">
    <property type="entry name" value="WD40 repeat-like"/>
    <property type="match status" value="1"/>
</dbReference>
<evidence type="ECO:0000256" key="1">
    <source>
        <dbReference type="ARBA" id="ARBA00004123"/>
    </source>
</evidence>
<sequence length="211" mass="23933">MKIKLWSKAAPILSHYCSIITRLVCIYSHIDFLMFVSCLAFVCSLDYPQGFLLSGSGDSRVCLWDFTSGSLHDTCEVGAKFYFNRFMKTGLVESNGREEIIFYLKELTNYIIALVLLTYVFFFHYSLHEVMLLSCDLSARTLSVAKAFSKATICIAPAKNWTPTAHGGKTRNLLGPRTCCYWSFYFLMIHTNINNSHVCCHFGIPKNVVPT</sequence>
<dbReference type="PANTHER" id="PTHR16288:SF0">
    <property type="entry name" value="TRNA (GUANINE-N(7)-)-METHYLTRANSFERASE NON-CATALYTIC SUBUNIT WDR4"/>
    <property type="match status" value="1"/>
</dbReference>
<keyword evidence="7" id="KW-0812">Transmembrane</keyword>
<accession>A0A834ZDC3</accession>
<evidence type="ECO:0000313" key="9">
    <source>
        <dbReference type="Proteomes" id="UP000655225"/>
    </source>
</evidence>
<dbReference type="EMBL" id="JABCRI010000008">
    <property type="protein sequence ID" value="KAF8401721.1"/>
    <property type="molecule type" value="Genomic_DNA"/>
</dbReference>
<dbReference type="InterPro" id="IPR001680">
    <property type="entry name" value="WD40_rpt"/>
</dbReference>
<feature type="transmembrane region" description="Helical" evidence="7">
    <location>
        <begin position="20"/>
        <end position="42"/>
    </location>
</feature>
<evidence type="ECO:0000256" key="6">
    <source>
        <dbReference type="PROSITE-ProRule" id="PRU00221"/>
    </source>
</evidence>
<dbReference type="GO" id="GO:0005634">
    <property type="term" value="C:nucleus"/>
    <property type="evidence" value="ECO:0007669"/>
    <property type="project" value="UniProtKB-SubCell"/>
</dbReference>
<keyword evidence="5" id="KW-0539">Nucleus</keyword>
<organism evidence="8 9">
    <name type="scientific">Tetracentron sinense</name>
    <name type="common">Spur-leaf</name>
    <dbReference type="NCBI Taxonomy" id="13715"/>
    <lineage>
        <taxon>Eukaryota</taxon>
        <taxon>Viridiplantae</taxon>
        <taxon>Streptophyta</taxon>
        <taxon>Embryophyta</taxon>
        <taxon>Tracheophyta</taxon>
        <taxon>Spermatophyta</taxon>
        <taxon>Magnoliopsida</taxon>
        <taxon>Trochodendrales</taxon>
        <taxon>Trochodendraceae</taxon>
        <taxon>Tetracentron</taxon>
    </lineage>
</organism>
<comment type="subcellular location">
    <subcellularLocation>
        <location evidence="1">Nucleus</location>
    </subcellularLocation>
</comment>
<keyword evidence="2 6" id="KW-0853">WD repeat</keyword>
<dbReference type="GO" id="GO:0036265">
    <property type="term" value="P:RNA (guanine-N7)-methylation"/>
    <property type="evidence" value="ECO:0007669"/>
    <property type="project" value="InterPro"/>
</dbReference>
<dbReference type="Proteomes" id="UP000655225">
    <property type="component" value="Unassembled WGS sequence"/>
</dbReference>
<keyword evidence="4" id="KW-0677">Repeat</keyword>
<evidence type="ECO:0000256" key="4">
    <source>
        <dbReference type="ARBA" id="ARBA00022737"/>
    </source>
</evidence>
<dbReference type="PROSITE" id="PS50082">
    <property type="entry name" value="WD_REPEATS_2"/>
    <property type="match status" value="1"/>
</dbReference>
<dbReference type="GO" id="GO:0005829">
    <property type="term" value="C:cytosol"/>
    <property type="evidence" value="ECO:0007669"/>
    <property type="project" value="TreeGrafter"/>
</dbReference>
<dbReference type="InterPro" id="IPR015943">
    <property type="entry name" value="WD40/YVTN_repeat-like_dom_sf"/>
</dbReference>
<protein>
    <submittedName>
        <fullName evidence="8">Uncharacterized protein</fullName>
    </submittedName>
</protein>